<dbReference type="CDD" id="cd03392">
    <property type="entry name" value="PAP2_like_2"/>
    <property type="match status" value="1"/>
</dbReference>
<feature type="domain" description="Phosphatidic acid phosphatase type 2/haloperoxidase" evidence="2">
    <location>
        <begin position="97"/>
        <end position="210"/>
    </location>
</feature>
<proteinExistence type="predicted"/>
<dbReference type="SMART" id="SM00014">
    <property type="entry name" value="acidPPc"/>
    <property type="match status" value="1"/>
</dbReference>
<keyword evidence="3" id="KW-0378">Hydrolase</keyword>
<evidence type="ECO:0000256" key="1">
    <source>
        <dbReference type="SAM" id="Phobius"/>
    </source>
</evidence>
<feature type="transmembrane region" description="Helical" evidence="1">
    <location>
        <begin position="74"/>
        <end position="92"/>
    </location>
</feature>
<dbReference type="PANTHER" id="PTHR14969:SF13">
    <property type="entry name" value="AT30094P"/>
    <property type="match status" value="1"/>
</dbReference>
<dbReference type="Gene3D" id="1.20.144.10">
    <property type="entry name" value="Phosphatidic acid phosphatase type 2/haloperoxidase"/>
    <property type="match status" value="2"/>
</dbReference>
<feature type="transmembrane region" description="Helical" evidence="1">
    <location>
        <begin position="16"/>
        <end position="34"/>
    </location>
</feature>
<gene>
    <name evidence="3" type="primary">bcrC</name>
    <name evidence="3" type="ORF">NCTC13489_02728</name>
</gene>
<organism evidence="3 4">
    <name type="scientific">Kaistella antarctica</name>
    <dbReference type="NCBI Taxonomy" id="266748"/>
    <lineage>
        <taxon>Bacteria</taxon>
        <taxon>Pseudomonadati</taxon>
        <taxon>Bacteroidota</taxon>
        <taxon>Flavobacteriia</taxon>
        <taxon>Flavobacteriales</taxon>
        <taxon>Weeksellaceae</taxon>
        <taxon>Chryseobacterium group</taxon>
        <taxon>Kaistella</taxon>
    </lineage>
</organism>
<dbReference type="InterPro" id="IPR036938">
    <property type="entry name" value="PAP2/HPO_sf"/>
</dbReference>
<sequence length="220" mass="25840">MIGYFKTYYHSLSRKLFISLVFFILALAVLWLIMDEVVLENDEDLDLYVFEIFRLYILNDNATSLMYNITQFSSAPFIKIAYPVLIIALAVFKFYRRSFFAFITGAGGLLIIYGMKLFFERPRPLNPVLYAEKDFSFPSGHATFSFILYGMMAYFIWLTDLPKVWKYIAMTVLVSLSLVIGFSRIYLRVHYPSDVIGGFCLGYSWLFLMIYAFRKWFPIH</sequence>
<reference evidence="3 4" key="1">
    <citation type="submission" date="2018-12" db="EMBL/GenBank/DDBJ databases">
        <authorList>
            <consortium name="Pathogen Informatics"/>
        </authorList>
    </citation>
    <scope>NUCLEOTIDE SEQUENCE [LARGE SCALE GENOMIC DNA]</scope>
    <source>
        <strain evidence="3 4">NCTC13489</strain>
    </source>
</reference>
<protein>
    <submittedName>
        <fullName evidence="3">Undecaprenyl-diphosphatase BcrC</fullName>
        <ecNumber evidence="3">3.6.1.27</ecNumber>
    </submittedName>
</protein>
<feature type="transmembrane region" description="Helical" evidence="1">
    <location>
        <begin position="139"/>
        <end position="157"/>
    </location>
</feature>
<dbReference type="AlphaFoldDB" id="A0A3S4UNZ6"/>
<dbReference type="Pfam" id="PF01569">
    <property type="entry name" value="PAP2"/>
    <property type="match status" value="1"/>
</dbReference>
<dbReference type="EC" id="3.6.1.27" evidence="3"/>
<dbReference type="KEGG" id="cant:NCTC13489_02728"/>
<feature type="transmembrane region" description="Helical" evidence="1">
    <location>
        <begin position="99"/>
        <end position="119"/>
    </location>
</feature>
<feature type="transmembrane region" description="Helical" evidence="1">
    <location>
        <begin position="164"/>
        <end position="183"/>
    </location>
</feature>
<evidence type="ECO:0000313" key="4">
    <source>
        <dbReference type="Proteomes" id="UP000270036"/>
    </source>
</evidence>
<dbReference type="PANTHER" id="PTHR14969">
    <property type="entry name" value="SPHINGOSINE-1-PHOSPHATE PHOSPHOHYDROLASE"/>
    <property type="match status" value="1"/>
</dbReference>
<name>A0A3S4UNZ6_9FLAO</name>
<dbReference type="OrthoDB" id="9789113at2"/>
<keyword evidence="1" id="KW-0472">Membrane</keyword>
<keyword evidence="1" id="KW-0812">Transmembrane</keyword>
<accession>A0A3S4UNZ6</accession>
<dbReference type="Proteomes" id="UP000270036">
    <property type="component" value="Chromosome"/>
</dbReference>
<dbReference type="InterPro" id="IPR000326">
    <property type="entry name" value="PAP2/HPO"/>
</dbReference>
<dbReference type="GO" id="GO:0050380">
    <property type="term" value="F:undecaprenyl-diphosphatase activity"/>
    <property type="evidence" value="ECO:0007669"/>
    <property type="project" value="UniProtKB-EC"/>
</dbReference>
<dbReference type="SUPFAM" id="SSF48317">
    <property type="entry name" value="Acid phosphatase/Vanadium-dependent haloperoxidase"/>
    <property type="match status" value="1"/>
</dbReference>
<evidence type="ECO:0000259" key="2">
    <source>
        <dbReference type="SMART" id="SM00014"/>
    </source>
</evidence>
<keyword evidence="1" id="KW-1133">Transmembrane helix</keyword>
<dbReference type="RefSeq" id="WP_081864356.1">
    <property type="nucleotide sequence ID" value="NZ_FOIX01000001.1"/>
</dbReference>
<dbReference type="EMBL" id="LR134441">
    <property type="protein sequence ID" value="VEI01406.1"/>
    <property type="molecule type" value="Genomic_DNA"/>
</dbReference>
<evidence type="ECO:0000313" key="3">
    <source>
        <dbReference type="EMBL" id="VEI01406.1"/>
    </source>
</evidence>
<feature type="transmembrane region" description="Helical" evidence="1">
    <location>
        <begin position="195"/>
        <end position="213"/>
    </location>
</feature>